<accession>A0ABP7NCF9</accession>
<reference evidence="3" key="1">
    <citation type="journal article" date="2019" name="Int. J. Syst. Evol. Microbiol.">
        <title>The Global Catalogue of Microorganisms (GCM) 10K type strain sequencing project: providing services to taxonomists for standard genome sequencing and annotation.</title>
        <authorList>
            <consortium name="The Broad Institute Genomics Platform"/>
            <consortium name="The Broad Institute Genome Sequencing Center for Infectious Disease"/>
            <person name="Wu L."/>
            <person name="Ma J."/>
        </authorList>
    </citation>
    <scope>NUCLEOTIDE SEQUENCE [LARGE SCALE GENOMIC DNA]</scope>
    <source>
        <strain evidence="3">JCM 17214</strain>
    </source>
</reference>
<feature type="signal peptide" evidence="1">
    <location>
        <begin position="1"/>
        <end position="20"/>
    </location>
</feature>
<evidence type="ECO:0000313" key="2">
    <source>
        <dbReference type="EMBL" id="GAA3941520.1"/>
    </source>
</evidence>
<evidence type="ECO:0000313" key="3">
    <source>
        <dbReference type="Proteomes" id="UP001499909"/>
    </source>
</evidence>
<dbReference type="InterPro" id="IPR008947">
    <property type="entry name" value="PLipase_C/P1_nuclease_dom_sf"/>
</dbReference>
<gene>
    <name evidence="2" type="ORF">GCM10022406_26770</name>
</gene>
<dbReference type="Gene3D" id="1.10.575.10">
    <property type="entry name" value="P1 Nuclease"/>
    <property type="match status" value="1"/>
</dbReference>
<dbReference type="RefSeq" id="WP_345114740.1">
    <property type="nucleotide sequence ID" value="NZ_BAABDH010000041.1"/>
</dbReference>
<sequence>MKKLLLALLVALGATNPLYAHKEWVHQHMVKEAYKFLENSVGPIPLFRNSVNFHGSGDNSNPFNPSYPQIAIGAWREDMEDIVYHYDLGQGGFTPSITHFWKADYGDNYESAPLNIGYTSKAPNAWEKARVYLFSQDHNGAHDITIPFYNGYSYKNYLITYTSLPEFYKGNYFLEATTDLDGSNRVHYYHQPRFDPTFSKPVALNILGRVAHLLGDMSVPAHAHSHLHPCPLSLPDFYENNMGNVYWSNNSRSSCEDDPGGTYRAEQWTAATAAQTGGLIDQIYCEGADMAKMRYLFYTTNQLADFFPSGVTTSQKFDPRGPVPNNQSYESGNRNLWNGTNAYLNARYAALGSPPSDINHQVIANETFNYSIRAVATLFQWFAFNAGIIEDLRNTHIASTSNAYLVCANGASRDMALTIPATTPVTWSISPSTAATGTVINQGSGQIYRVTPTADAYNGEVRVSASYVSNYACSSQNVTIKQDLWKGAPIVSIQTQEESYGNYNSYQDMEPYTTLGIVATTRRADLQGNLVYSWTHDNPNFQLQADGGNAGLGASSQYFDFVRVEVSVASDCGTTTTDRAFATRYRAPDETCIICPKAPTPDPDTPTAAATLEVFPNPSNQSFSVQYVPASRAADAHPAPTTYRLYDTYGRQVREGTLAGPATPISTEALPEGIYILVLKTPASVVRRSIQVRH</sequence>
<feature type="chain" id="PRO_5046847765" description="T9SS type A sorting domain-containing protein" evidence="1">
    <location>
        <begin position="21"/>
        <end position="694"/>
    </location>
</feature>
<keyword evidence="1" id="KW-0732">Signal</keyword>
<dbReference type="NCBIfam" id="TIGR04183">
    <property type="entry name" value="Por_Secre_tail"/>
    <property type="match status" value="1"/>
</dbReference>
<proteinExistence type="predicted"/>
<evidence type="ECO:0000256" key="1">
    <source>
        <dbReference type="SAM" id="SignalP"/>
    </source>
</evidence>
<dbReference type="InterPro" id="IPR026444">
    <property type="entry name" value="Secre_tail"/>
</dbReference>
<comment type="caution">
    <text evidence="2">The sequence shown here is derived from an EMBL/GenBank/DDBJ whole genome shotgun (WGS) entry which is preliminary data.</text>
</comment>
<protein>
    <recommendedName>
        <fullName evidence="4">T9SS type A sorting domain-containing protein</fullName>
    </recommendedName>
</protein>
<name>A0ABP7NCF9_9BACT</name>
<dbReference type="Proteomes" id="UP001499909">
    <property type="component" value="Unassembled WGS sequence"/>
</dbReference>
<organism evidence="2 3">
    <name type="scientific">Hymenobacter algoricola</name>
    <dbReference type="NCBI Taxonomy" id="486267"/>
    <lineage>
        <taxon>Bacteria</taxon>
        <taxon>Pseudomonadati</taxon>
        <taxon>Bacteroidota</taxon>
        <taxon>Cytophagia</taxon>
        <taxon>Cytophagales</taxon>
        <taxon>Hymenobacteraceae</taxon>
        <taxon>Hymenobacter</taxon>
    </lineage>
</organism>
<dbReference type="EMBL" id="BAABDH010000041">
    <property type="protein sequence ID" value="GAA3941520.1"/>
    <property type="molecule type" value="Genomic_DNA"/>
</dbReference>
<keyword evidence="3" id="KW-1185">Reference proteome</keyword>
<evidence type="ECO:0008006" key="4">
    <source>
        <dbReference type="Google" id="ProtNLM"/>
    </source>
</evidence>